<reference evidence="1 2" key="1">
    <citation type="submission" date="2020-02" db="EMBL/GenBank/DDBJ databases">
        <title>The whole genome sequence of CPCC 205119.</title>
        <authorList>
            <person name="Jiang Z."/>
        </authorList>
    </citation>
    <scope>NUCLEOTIDE SEQUENCE [LARGE SCALE GENOMIC DNA]</scope>
    <source>
        <strain evidence="1 2">CPCC 205119</strain>
    </source>
</reference>
<sequence>MVAAVLVVVVGVVLVLVQRVDRTSSDDPAAVSAPAQTPFSELPTVPVDTPPVTPEAEAACPALMSSLPPELAGEQSRRVESASPYAYAWGDPPITMVCGTPPTDYPPDAFLVTLNQVTWSVDLSDPDVYVYSSVDRTVPITVRVPSSEDSATVTALGPLIAASIPYVEPAPRD</sequence>
<evidence type="ECO:0000313" key="2">
    <source>
        <dbReference type="Proteomes" id="UP000470470"/>
    </source>
</evidence>
<name>A0A7K3WGX9_9ACTN</name>
<keyword evidence="2" id="KW-1185">Reference proteome</keyword>
<accession>A0A7K3WGX9</accession>
<dbReference type="EMBL" id="JAAGWK010000025">
    <property type="protein sequence ID" value="NEL55755.1"/>
    <property type="molecule type" value="Genomic_DNA"/>
</dbReference>
<proteinExistence type="predicted"/>
<gene>
    <name evidence="1" type="ORF">G1H19_17390</name>
</gene>
<dbReference type="Pfam" id="PF12028">
    <property type="entry name" value="DUF3515"/>
    <property type="match status" value="1"/>
</dbReference>
<protein>
    <submittedName>
        <fullName evidence="1">DUF3515 family protein</fullName>
    </submittedName>
</protein>
<dbReference type="Proteomes" id="UP000470470">
    <property type="component" value="Unassembled WGS sequence"/>
</dbReference>
<evidence type="ECO:0000313" key="1">
    <source>
        <dbReference type="EMBL" id="NEL55755.1"/>
    </source>
</evidence>
<comment type="caution">
    <text evidence="1">The sequence shown here is derived from an EMBL/GenBank/DDBJ whole genome shotgun (WGS) entry which is preliminary data.</text>
</comment>
<dbReference type="AlphaFoldDB" id="A0A7K3WGX9"/>
<dbReference type="InterPro" id="IPR021903">
    <property type="entry name" value="DUF3515"/>
</dbReference>
<organism evidence="1 2">
    <name type="scientific">Goekera deserti</name>
    <dbReference type="NCBI Taxonomy" id="2497753"/>
    <lineage>
        <taxon>Bacteria</taxon>
        <taxon>Bacillati</taxon>
        <taxon>Actinomycetota</taxon>
        <taxon>Actinomycetes</taxon>
        <taxon>Geodermatophilales</taxon>
        <taxon>Geodermatophilaceae</taxon>
        <taxon>Goekera</taxon>
    </lineage>
</organism>